<evidence type="ECO:0000313" key="2">
    <source>
        <dbReference type="EMBL" id="NER26501.1"/>
    </source>
</evidence>
<organism evidence="2">
    <name type="scientific">Symploca sp. SIO1C4</name>
    <dbReference type="NCBI Taxonomy" id="2607765"/>
    <lineage>
        <taxon>Bacteria</taxon>
        <taxon>Bacillati</taxon>
        <taxon>Cyanobacteriota</taxon>
        <taxon>Cyanophyceae</taxon>
        <taxon>Coleofasciculales</taxon>
        <taxon>Coleofasciculaceae</taxon>
        <taxon>Symploca</taxon>
    </lineage>
</organism>
<keyword evidence="1" id="KW-1133">Transmembrane helix</keyword>
<keyword evidence="1" id="KW-0812">Transmembrane</keyword>
<keyword evidence="1" id="KW-0472">Membrane</keyword>
<name>A0A6B3NA54_9CYAN</name>
<accession>A0A6B3NA54</accession>
<sequence length="297" mass="33022">MVKQIRASEVPEEDEISIFADSIWFVSYNLRFIGLTTLVLSALAITLSLLQPQRYQKQLNLSAKPVELPVTGIPGININQASNLTVELLKHHYEEIDEIDARAKYNTQTQQIELTLNSPDTTYLDKAGSNVTTLLAAQLQATVAETAANSLQNIDLAINKNKKILAQLEQEIVKVRPAISGNTQSPQTTLSQEALAFRLEALESKRTNQITTITALEFDKQYLKPAQNNLANFTSKVISIKIVTEYEMKPTRSLLQIIVLAIIASFMVAVLAAIIREQIPHLKKELSHKKPHTSPDA</sequence>
<dbReference type="AlphaFoldDB" id="A0A6B3NA54"/>
<protein>
    <recommendedName>
        <fullName evidence="3">Polysaccharide chain length determinant N-terminal domain-containing protein</fullName>
    </recommendedName>
</protein>
<feature type="transmembrane region" description="Helical" evidence="1">
    <location>
        <begin position="254"/>
        <end position="275"/>
    </location>
</feature>
<evidence type="ECO:0008006" key="3">
    <source>
        <dbReference type="Google" id="ProtNLM"/>
    </source>
</evidence>
<reference evidence="2" key="1">
    <citation type="submission" date="2019-11" db="EMBL/GenBank/DDBJ databases">
        <title>Genomic insights into an expanded diversity of filamentous marine cyanobacteria reveals the extraordinary biosynthetic potential of Moorea and Okeania.</title>
        <authorList>
            <person name="Ferreira Leao T."/>
            <person name="Wang M."/>
            <person name="Moss N."/>
            <person name="Da Silva R."/>
            <person name="Sanders J."/>
            <person name="Nurk S."/>
            <person name="Gurevich A."/>
            <person name="Humphrey G."/>
            <person name="Reher R."/>
            <person name="Zhu Q."/>
            <person name="Belda-Ferre P."/>
            <person name="Glukhov E."/>
            <person name="Rex R."/>
            <person name="Dorrestein P.C."/>
            <person name="Knight R."/>
            <person name="Pevzner P."/>
            <person name="Gerwick W.H."/>
            <person name="Gerwick L."/>
        </authorList>
    </citation>
    <scope>NUCLEOTIDE SEQUENCE</scope>
    <source>
        <strain evidence="2">SIO1C4</strain>
    </source>
</reference>
<proteinExistence type="predicted"/>
<gene>
    <name evidence="2" type="ORF">F6J89_02445</name>
</gene>
<feature type="transmembrane region" description="Helical" evidence="1">
    <location>
        <begin position="32"/>
        <end position="50"/>
    </location>
</feature>
<evidence type="ECO:0000256" key="1">
    <source>
        <dbReference type="SAM" id="Phobius"/>
    </source>
</evidence>
<dbReference type="EMBL" id="JAAHFQ010000032">
    <property type="protein sequence ID" value="NER26501.1"/>
    <property type="molecule type" value="Genomic_DNA"/>
</dbReference>
<comment type="caution">
    <text evidence="2">The sequence shown here is derived from an EMBL/GenBank/DDBJ whole genome shotgun (WGS) entry which is preliminary data.</text>
</comment>